<proteinExistence type="predicted"/>
<evidence type="ECO:0000313" key="2">
    <source>
        <dbReference type="EMBL" id="KAF2023565.1"/>
    </source>
</evidence>
<accession>A0A9P4LFU7</accession>
<name>A0A9P4LFU7_9PLEO</name>
<dbReference type="Proteomes" id="UP000799777">
    <property type="component" value="Unassembled WGS sequence"/>
</dbReference>
<feature type="compositionally biased region" description="Polar residues" evidence="1">
    <location>
        <begin position="177"/>
        <end position="188"/>
    </location>
</feature>
<evidence type="ECO:0000313" key="3">
    <source>
        <dbReference type="Proteomes" id="UP000799777"/>
    </source>
</evidence>
<dbReference type="AlphaFoldDB" id="A0A9P4LFU7"/>
<protein>
    <submittedName>
        <fullName evidence="2">Uncharacterized protein</fullName>
    </submittedName>
</protein>
<sequence>MFRTAGAAMPPSPDNNFLLVRRTDFLSILDGLSNLQVRVEEPMWREPRVRITDTVNALSRHATRQPPDVMGVFAAPPPGYSSMPREATYEMDYRPRSLRAYCMATSPRMDDLDGGPPIFIMATPSSGDEAVLDSPRVSGSCHYGHGYSRSASPVEVRYRGGMGYPSKPLSKGKHGTPNVTRAPPQQQDIRGEWGRMPPLQGGDPINIEDIEGANRQESDGQERA</sequence>
<comment type="caution">
    <text evidence="2">The sequence shown here is derived from an EMBL/GenBank/DDBJ whole genome shotgun (WGS) entry which is preliminary data.</text>
</comment>
<feature type="region of interest" description="Disordered" evidence="1">
    <location>
        <begin position="163"/>
        <end position="224"/>
    </location>
</feature>
<feature type="compositionally biased region" description="Basic and acidic residues" evidence="1">
    <location>
        <begin position="212"/>
        <end position="224"/>
    </location>
</feature>
<dbReference type="EMBL" id="ML978339">
    <property type="protein sequence ID" value="KAF2023565.1"/>
    <property type="molecule type" value="Genomic_DNA"/>
</dbReference>
<evidence type="ECO:0000256" key="1">
    <source>
        <dbReference type="SAM" id="MobiDB-lite"/>
    </source>
</evidence>
<organism evidence="2 3">
    <name type="scientific">Setomelanomma holmii</name>
    <dbReference type="NCBI Taxonomy" id="210430"/>
    <lineage>
        <taxon>Eukaryota</taxon>
        <taxon>Fungi</taxon>
        <taxon>Dikarya</taxon>
        <taxon>Ascomycota</taxon>
        <taxon>Pezizomycotina</taxon>
        <taxon>Dothideomycetes</taxon>
        <taxon>Pleosporomycetidae</taxon>
        <taxon>Pleosporales</taxon>
        <taxon>Pleosporineae</taxon>
        <taxon>Phaeosphaeriaceae</taxon>
        <taxon>Setomelanomma</taxon>
    </lineage>
</organism>
<keyword evidence="3" id="KW-1185">Reference proteome</keyword>
<gene>
    <name evidence="2" type="ORF">EK21DRAFT_118638</name>
</gene>
<reference evidence="2" key="1">
    <citation type="journal article" date="2020" name="Stud. Mycol.">
        <title>101 Dothideomycetes genomes: a test case for predicting lifestyles and emergence of pathogens.</title>
        <authorList>
            <person name="Haridas S."/>
            <person name="Albert R."/>
            <person name="Binder M."/>
            <person name="Bloem J."/>
            <person name="Labutti K."/>
            <person name="Salamov A."/>
            <person name="Andreopoulos B."/>
            <person name="Baker S."/>
            <person name="Barry K."/>
            <person name="Bills G."/>
            <person name="Bluhm B."/>
            <person name="Cannon C."/>
            <person name="Castanera R."/>
            <person name="Culley D."/>
            <person name="Daum C."/>
            <person name="Ezra D."/>
            <person name="Gonzalez J."/>
            <person name="Henrissat B."/>
            <person name="Kuo A."/>
            <person name="Liang C."/>
            <person name="Lipzen A."/>
            <person name="Lutzoni F."/>
            <person name="Magnuson J."/>
            <person name="Mondo S."/>
            <person name="Nolan M."/>
            <person name="Ohm R."/>
            <person name="Pangilinan J."/>
            <person name="Park H.-J."/>
            <person name="Ramirez L."/>
            <person name="Alfaro M."/>
            <person name="Sun H."/>
            <person name="Tritt A."/>
            <person name="Yoshinaga Y."/>
            <person name="Zwiers L.-H."/>
            <person name="Turgeon B."/>
            <person name="Goodwin S."/>
            <person name="Spatafora J."/>
            <person name="Crous P."/>
            <person name="Grigoriev I."/>
        </authorList>
    </citation>
    <scope>NUCLEOTIDE SEQUENCE</scope>
    <source>
        <strain evidence="2">CBS 110217</strain>
    </source>
</reference>